<keyword evidence="3" id="KW-1185">Reference proteome</keyword>
<dbReference type="SUPFAM" id="SSF52777">
    <property type="entry name" value="CoA-dependent acyltransferases"/>
    <property type="match status" value="2"/>
</dbReference>
<feature type="domain" description="Condensation" evidence="1">
    <location>
        <begin position="69"/>
        <end position="360"/>
    </location>
</feature>
<dbReference type="RefSeq" id="WP_048317640.1">
    <property type="nucleotide sequence ID" value="NZ_CP015220.1"/>
</dbReference>
<dbReference type="EC" id="2.3.1.-" evidence="2"/>
<protein>
    <submittedName>
        <fullName evidence="2">Acyltransferase papA1</fullName>
        <ecNumber evidence="2">2.3.1.-</ecNumber>
    </submittedName>
</protein>
<dbReference type="Gene3D" id="3.30.559.10">
    <property type="entry name" value="Chloramphenicol acetyltransferase-like domain"/>
    <property type="match status" value="1"/>
</dbReference>
<dbReference type="EMBL" id="CP015220">
    <property type="protein sequence ID" value="AMY23452.1"/>
    <property type="molecule type" value="Genomic_DNA"/>
</dbReference>
<keyword evidence="2" id="KW-0012">Acyltransferase</keyword>
<dbReference type="OrthoDB" id="9123229at2"/>
<organism evidence="2 3">
    <name type="scientific">Rhodococcoides fascians</name>
    <name type="common">Rhodococcus fascians</name>
    <dbReference type="NCBI Taxonomy" id="1828"/>
    <lineage>
        <taxon>Bacteria</taxon>
        <taxon>Bacillati</taxon>
        <taxon>Actinomycetota</taxon>
        <taxon>Actinomycetes</taxon>
        <taxon>Mycobacteriales</taxon>
        <taxon>Nocardiaceae</taxon>
        <taxon>Rhodococcoides</taxon>
    </lineage>
</organism>
<dbReference type="AlphaFoldDB" id="A0A143QLV7"/>
<dbReference type="GO" id="GO:0008610">
    <property type="term" value="P:lipid biosynthetic process"/>
    <property type="evidence" value="ECO:0007669"/>
    <property type="project" value="UniProtKB-ARBA"/>
</dbReference>
<dbReference type="PATRIC" id="fig|1653479.3.peg.2177"/>
<evidence type="ECO:0000313" key="2">
    <source>
        <dbReference type="EMBL" id="AMY23452.1"/>
    </source>
</evidence>
<dbReference type="Pfam" id="PF00668">
    <property type="entry name" value="Condensation"/>
    <property type="match status" value="1"/>
</dbReference>
<dbReference type="InterPro" id="IPR023213">
    <property type="entry name" value="CAT-like_dom_sf"/>
</dbReference>
<reference evidence="2 3" key="1">
    <citation type="journal article" date="2016" name="Genome Announc.">
        <title>Complete Genome and Plasmid Sequences for Rhodococcus fascians D188 and Draft Sequences for Rhodococcus Isolates PBTS 1 and PBTS 2.</title>
        <authorList>
            <person name="Stamler R.A."/>
            <person name="Vereecke D."/>
            <person name="Zhang Y."/>
            <person name="Schilkey F."/>
            <person name="Devitt N."/>
            <person name="Randall J.J."/>
        </authorList>
    </citation>
    <scope>NUCLEOTIDE SEQUENCE [LARGE SCALE GENOMIC DNA]</scope>
    <source>
        <strain evidence="2 3">PBTS2</strain>
    </source>
</reference>
<dbReference type="Gene3D" id="3.30.559.30">
    <property type="entry name" value="Nonribosomal peptide synthetase, condensation domain"/>
    <property type="match status" value="1"/>
</dbReference>
<dbReference type="InterPro" id="IPR001242">
    <property type="entry name" value="Condensation_dom"/>
</dbReference>
<sequence>MKITALDSWHSAPGTTIEWHPTVDSVARTAHASPTSGGLTFLAENHVRGAHAAALNGRPHLSYIGSGTTLDGVLNEAAMTSALTQFVARHSILRMWFDVEGGTVVSRSLPADAVQFEATVGSRLTNAADVHDHIRARLGAETRSDSYPGFAFGAIVREDDFSIFFGADHALSDGSSQALALTEIVGLYRRAIADPEDTSTPVAESASGGFAEYAQIEATLAAAHVAGTSEFTAWKDTFTRNDLQMPRFALDLGLAPGETAPVKPIELPLLDRAGIAGFDRACKAAGGRFLAGLYAALAITDHELGGVDNYYGMTVFDCRAMLPTYAADQGWICSFAPVEFAVSGASTFSELVPRANVGYERAKKLATVPVGAAMAAMMAAGASPEAVVTAPNMLSYIDFRWFPGCGDDAYDRGVIFTGEGRTGNASLWINRDHDSVYLGSQTPDAPFAQYQVRRYFEHLAVVIDRVARTGDRAISPTTDRSCRYFDRPVGTRNSA</sequence>
<reference evidence="3" key="2">
    <citation type="submission" date="2016-04" db="EMBL/GenBank/DDBJ databases">
        <title>Complete Genome and Plasmid Sequences for Rhodococcus fascians D188 and Draft Sequences for Rhodococcus spp. Isolates PBTS 1 and PBTS 2.</title>
        <authorList>
            <person name="Stamer R."/>
            <person name="Vereecke D."/>
            <person name="Zhang Y."/>
            <person name="Schilkey F."/>
            <person name="Devitt N."/>
            <person name="Randall J."/>
        </authorList>
    </citation>
    <scope>NUCLEOTIDE SEQUENCE [LARGE SCALE GENOMIC DNA]</scope>
    <source>
        <strain evidence="3">PBTS2</strain>
    </source>
</reference>
<accession>A0A143QLV7</accession>
<dbReference type="Proteomes" id="UP000076038">
    <property type="component" value="Chromosome"/>
</dbReference>
<gene>
    <name evidence="2" type="primary">papA1_1</name>
    <name evidence="2" type="ORF">A3Q41_02150</name>
</gene>
<proteinExistence type="predicted"/>
<name>A0A143QLV7_RHOFA</name>
<dbReference type="KEGG" id="rhs:A3Q41_02150"/>
<evidence type="ECO:0000313" key="3">
    <source>
        <dbReference type="Proteomes" id="UP000076038"/>
    </source>
</evidence>
<dbReference type="GO" id="GO:0016746">
    <property type="term" value="F:acyltransferase activity"/>
    <property type="evidence" value="ECO:0007669"/>
    <property type="project" value="UniProtKB-KW"/>
</dbReference>
<keyword evidence="2" id="KW-0808">Transferase</keyword>
<evidence type="ECO:0000259" key="1">
    <source>
        <dbReference type="Pfam" id="PF00668"/>
    </source>
</evidence>